<evidence type="ECO:0000313" key="8">
    <source>
        <dbReference type="Proteomes" id="UP000535276"/>
    </source>
</evidence>
<dbReference type="InterPro" id="IPR001736">
    <property type="entry name" value="PLipase_D/transphosphatidylase"/>
</dbReference>
<dbReference type="Gene3D" id="3.30.870.10">
    <property type="entry name" value="Endonuclease Chain A"/>
    <property type="match status" value="1"/>
</dbReference>
<dbReference type="Pfam" id="PF13091">
    <property type="entry name" value="PLDc_2"/>
    <property type="match status" value="1"/>
</dbReference>
<dbReference type="GO" id="GO:0005576">
    <property type="term" value="C:extracellular region"/>
    <property type="evidence" value="ECO:0007669"/>
    <property type="project" value="UniProtKB-SubCell"/>
</dbReference>
<organism evidence="7 8">
    <name type="scientific">Rhizobium leguminosarum</name>
    <dbReference type="NCBI Taxonomy" id="384"/>
    <lineage>
        <taxon>Bacteria</taxon>
        <taxon>Pseudomonadati</taxon>
        <taxon>Pseudomonadota</taxon>
        <taxon>Alphaproteobacteria</taxon>
        <taxon>Hyphomicrobiales</taxon>
        <taxon>Rhizobiaceae</taxon>
        <taxon>Rhizobium/Agrobacterium group</taxon>
        <taxon>Rhizobium</taxon>
    </lineage>
</organism>
<dbReference type="SUPFAM" id="SSF56024">
    <property type="entry name" value="Phospholipase D/nuclease"/>
    <property type="match status" value="1"/>
</dbReference>
<reference evidence="7 8" key="1">
    <citation type="submission" date="2020-07" db="EMBL/GenBank/DDBJ databases">
        <title>Genomic Encyclopedia of Type Strains, Phase IV (KMG-V): Genome sequencing to study the core and pangenomes of soil and plant-associated prokaryotes.</title>
        <authorList>
            <person name="Whitman W."/>
        </authorList>
    </citation>
    <scope>NUCLEOTIDE SEQUENCE [LARGE SCALE GENOMIC DNA]</scope>
    <source>
        <strain evidence="7 8">SEMIA 4052</strain>
    </source>
</reference>
<evidence type="ECO:0000256" key="5">
    <source>
        <dbReference type="ARBA" id="ARBA00029594"/>
    </source>
</evidence>
<evidence type="ECO:0000256" key="1">
    <source>
        <dbReference type="ARBA" id="ARBA00003145"/>
    </source>
</evidence>
<proteinExistence type="predicted"/>
<dbReference type="GO" id="GO:0003824">
    <property type="term" value="F:catalytic activity"/>
    <property type="evidence" value="ECO:0007669"/>
    <property type="project" value="InterPro"/>
</dbReference>
<keyword evidence="4" id="KW-0964">Secreted</keyword>
<evidence type="ECO:0000259" key="6">
    <source>
        <dbReference type="PROSITE" id="PS50035"/>
    </source>
</evidence>
<evidence type="ECO:0000256" key="2">
    <source>
        <dbReference type="ARBA" id="ARBA00004613"/>
    </source>
</evidence>
<accession>A0A7Z0E427</accession>
<protein>
    <recommendedName>
        <fullName evidence="3">Phospholipase D</fullName>
    </recommendedName>
    <alternativeName>
        <fullName evidence="5">Choline phosphatase</fullName>
    </alternativeName>
</protein>
<dbReference type="RefSeq" id="WP_179613292.1">
    <property type="nucleotide sequence ID" value="NZ_JACBZV010000013.1"/>
</dbReference>
<evidence type="ECO:0000256" key="3">
    <source>
        <dbReference type="ARBA" id="ARBA00018392"/>
    </source>
</evidence>
<feature type="domain" description="PLD phosphodiesterase" evidence="6">
    <location>
        <begin position="330"/>
        <end position="362"/>
    </location>
</feature>
<name>A0A7Z0E427_RHILE</name>
<dbReference type="Proteomes" id="UP000535276">
    <property type="component" value="Unassembled WGS sequence"/>
</dbReference>
<evidence type="ECO:0000313" key="7">
    <source>
        <dbReference type="EMBL" id="NYJ14711.1"/>
    </source>
</evidence>
<gene>
    <name evidence="7" type="ORF">GGI64_005809</name>
</gene>
<dbReference type="InterPro" id="IPR025202">
    <property type="entry name" value="PLD-like_dom"/>
</dbReference>
<comment type="subcellular location">
    <subcellularLocation>
        <location evidence="2">Secreted</location>
    </subcellularLocation>
</comment>
<evidence type="ECO:0000256" key="4">
    <source>
        <dbReference type="ARBA" id="ARBA00022525"/>
    </source>
</evidence>
<comment type="caution">
    <text evidence="7">The sequence shown here is derived from an EMBL/GenBank/DDBJ whole genome shotgun (WGS) entry which is preliminary data.</text>
</comment>
<dbReference type="PROSITE" id="PS50035">
    <property type="entry name" value="PLD"/>
    <property type="match status" value="1"/>
</dbReference>
<dbReference type="EMBL" id="JACBZV010000013">
    <property type="protein sequence ID" value="NYJ14711.1"/>
    <property type="molecule type" value="Genomic_DNA"/>
</dbReference>
<sequence length="578" mass="64139">MKVVYLPLFRTAVSYDVSVGRRWSVLEQMILIELAQNHRSLNELGQMSALPNRIVIEALIRLLRANWVELRASGDNLLFAATNAGKRRSLDKHLPAQLERDTKWMSFCFDRVTGSWLRSEDLTLVYDRDLPHDAALMSPVNTTYDPKDGNLRDLIILHPDESLEPEEPRFKTPSRPYARITLSFDQLEGLPPYAPLRLVQAVREFATEGPEEFSGAAAPAADASIGEMRDDFTKGDFIVGGEAHFETVRAALQNASTTVIIHSCFVHPSVLEKLRPDLESAARRNVKVELLWGLNKDPESNENPEPIRECEKVLDKILGVARTRIRMSPVSSGSHAKMILYDDRELGCWISIVGSCNFLSTWFDAIDVSVRSRSARLATKLLGWLTAAQQPSIGSWSPTARRLNRLWIAAKATSATRQEKGAHKLTILSDADHYACIRMARDTANTDIIVACDLYGLAAETTALVPLTRASEDGKSIKLFYQRASRLLKAEGREPKAEDIAKRGLSLATLPKLHGKFLAWDRDAIAITSFNWLSTVVEGSRSNGAELGVLISGENIRNLFVDGFAGLEDAAPLIAALE</sequence>
<dbReference type="GO" id="GO:0006793">
    <property type="term" value="P:phosphorus metabolic process"/>
    <property type="evidence" value="ECO:0007669"/>
    <property type="project" value="UniProtKB-ARBA"/>
</dbReference>
<comment type="function">
    <text evidence="1">Could be a virulence factor.</text>
</comment>
<dbReference type="AlphaFoldDB" id="A0A7Z0E427"/>